<dbReference type="Proteomes" id="UP000284842">
    <property type="component" value="Unassembled WGS sequence"/>
</dbReference>
<dbReference type="InterPro" id="IPR035810">
    <property type="entry name" value="PEBP_euk"/>
</dbReference>
<dbReference type="EMBL" id="NHTK01001366">
    <property type="protein sequence ID" value="PPQ99235.1"/>
    <property type="molecule type" value="Genomic_DNA"/>
</dbReference>
<name>A0A409Y811_9AGAR</name>
<dbReference type="OrthoDB" id="2506647at2759"/>
<protein>
    <submittedName>
        <fullName evidence="2">Uncharacterized protein</fullName>
    </submittedName>
</protein>
<dbReference type="AlphaFoldDB" id="A0A409Y811"/>
<accession>A0A409Y811</accession>
<dbReference type="STRING" id="181874.A0A409Y811"/>
<keyword evidence="1" id="KW-0472">Membrane</keyword>
<reference evidence="2 3" key="1">
    <citation type="journal article" date="2018" name="Evol. Lett.">
        <title>Horizontal gene cluster transfer increased hallucinogenic mushroom diversity.</title>
        <authorList>
            <person name="Reynolds H.T."/>
            <person name="Vijayakumar V."/>
            <person name="Gluck-Thaler E."/>
            <person name="Korotkin H.B."/>
            <person name="Matheny P.B."/>
            <person name="Slot J.C."/>
        </authorList>
    </citation>
    <scope>NUCLEOTIDE SEQUENCE [LARGE SCALE GENOMIC DNA]</scope>
    <source>
        <strain evidence="2 3">2629</strain>
    </source>
</reference>
<dbReference type="Gene3D" id="3.90.280.10">
    <property type="entry name" value="PEBP-like"/>
    <property type="match status" value="1"/>
</dbReference>
<evidence type="ECO:0000313" key="3">
    <source>
        <dbReference type="Proteomes" id="UP000284842"/>
    </source>
</evidence>
<dbReference type="PANTHER" id="PTHR11362:SF82">
    <property type="entry name" value="PHOSPHATIDYLETHANOLAMINE-BINDING PROTEIN 4"/>
    <property type="match status" value="1"/>
</dbReference>
<keyword evidence="3" id="KW-1185">Reference proteome</keyword>
<dbReference type="InParanoid" id="A0A409Y811"/>
<evidence type="ECO:0000313" key="2">
    <source>
        <dbReference type="EMBL" id="PPQ99235.1"/>
    </source>
</evidence>
<sequence>MTFVHPTTSSTFYSAMLSNFLNILVILHPLFHIASGSLSSKPDATACPEFRESLQAVKLVFHDAAIPGDLKIDFEPQALLNIAWPPPDPETEPVYTYPGRHLLDNVTFATPTFTATGLHDDNQGPFVIIMLAPDVPASEKPSLREFIGSDFYVTHRRGKGGSVLVNQTVAVAQWRRPHPPRTSPEQRYVFLMYDQPPTFNSTLNLDNTTFRNFDVVDYAVRNGLGDPIAGTFMYIESNASCWRDGCT</sequence>
<keyword evidence="1" id="KW-1133">Transmembrane helix</keyword>
<dbReference type="Pfam" id="PF01161">
    <property type="entry name" value="PBP"/>
    <property type="match status" value="1"/>
</dbReference>
<dbReference type="SUPFAM" id="SSF49777">
    <property type="entry name" value="PEBP-like"/>
    <property type="match status" value="1"/>
</dbReference>
<evidence type="ECO:0000256" key="1">
    <source>
        <dbReference type="SAM" id="Phobius"/>
    </source>
</evidence>
<gene>
    <name evidence="2" type="ORF">CVT24_009254</name>
</gene>
<dbReference type="InterPro" id="IPR036610">
    <property type="entry name" value="PEBP-like_sf"/>
</dbReference>
<organism evidence="2 3">
    <name type="scientific">Panaeolus cyanescens</name>
    <dbReference type="NCBI Taxonomy" id="181874"/>
    <lineage>
        <taxon>Eukaryota</taxon>
        <taxon>Fungi</taxon>
        <taxon>Dikarya</taxon>
        <taxon>Basidiomycota</taxon>
        <taxon>Agaricomycotina</taxon>
        <taxon>Agaricomycetes</taxon>
        <taxon>Agaricomycetidae</taxon>
        <taxon>Agaricales</taxon>
        <taxon>Agaricineae</taxon>
        <taxon>Galeropsidaceae</taxon>
        <taxon>Panaeolus</taxon>
    </lineage>
</organism>
<dbReference type="PANTHER" id="PTHR11362">
    <property type="entry name" value="PHOSPHATIDYLETHANOLAMINE-BINDING PROTEIN"/>
    <property type="match status" value="1"/>
</dbReference>
<keyword evidence="1" id="KW-0812">Transmembrane</keyword>
<dbReference type="InterPro" id="IPR008914">
    <property type="entry name" value="PEBP"/>
</dbReference>
<proteinExistence type="predicted"/>
<feature type="transmembrane region" description="Helical" evidence="1">
    <location>
        <begin position="12"/>
        <end position="31"/>
    </location>
</feature>
<comment type="caution">
    <text evidence="2">The sequence shown here is derived from an EMBL/GenBank/DDBJ whole genome shotgun (WGS) entry which is preliminary data.</text>
</comment>